<dbReference type="GO" id="GO:0016491">
    <property type="term" value="F:oxidoreductase activity"/>
    <property type="evidence" value="ECO:0007669"/>
    <property type="project" value="UniProtKB-KW"/>
</dbReference>
<dbReference type="EMBL" id="ML987199">
    <property type="protein sequence ID" value="KAF2246209.1"/>
    <property type="molecule type" value="Genomic_DNA"/>
</dbReference>
<proteinExistence type="predicted"/>
<accession>A0A6A6I7M5</accession>
<dbReference type="InterPro" id="IPR025337">
    <property type="entry name" value="Questin_oxidase-like"/>
</dbReference>
<dbReference type="PANTHER" id="PTHR35870">
    <property type="entry name" value="PROTEIN, PUTATIVE (AFU_ORTHOLOGUE AFUA_5G03330)-RELATED"/>
    <property type="match status" value="1"/>
</dbReference>
<protein>
    <recommendedName>
        <fullName evidence="4">HypA-like protein</fullName>
    </recommendedName>
</protein>
<sequence>MATASKIHLEASQQPEFYVQGITGDSAKTASELLQENHEKYHIFFNQDGFHNHIVHHLLTIFALKATPDQIKKGYDNNTSYQRPPVPLHKKIVDDLHDPERYKTYLGNEKSYHDFMVFFQAEIEKKGWENVLNEFVFKGDERADDMLDCIGFLHPIIHLGFGVEFRQPAIIAEALAQAAVHDSWTKPLLIGAEEAAKSNGADPKSTKTVVELLKDMQADKKLKAAPQWKDGNKIRDGILKRAPDEMVKYAAQYVISEDQLEEKTAEMINAAVYYTATAQHPPNQVKFDFFYMHCVNCSIFFSSFLHASFLTPATKRRLLEWKVRNDLTMYVSRGSPDLSLSHITSYKSSQDSSWDDIIKRANRLEDDGHTSKLIRALANGEKVCKGFEDREGFLVKGDMWRVISNMVMDSVESGGPHWVRGCGFEEAWEKIPERESARL</sequence>
<dbReference type="GeneID" id="54577282"/>
<dbReference type="Pfam" id="PF14027">
    <property type="entry name" value="Questin_oxidase"/>
    <property type="match status" value="1"/>
</dbReference>
<evidence type="ECO:0000313" key="2">
    <source>
        <dbReference type="EMBL" id="KAF2246209.1"/>
    </source>
</evidence>
<dbReference type="RefSeq" id="XP_033681213.1">
    <property type="nucleotide sequence ID" value="XM_033823952.1"/>
</dbReference>
<keyword evidence="1" id="KW-0560">Oxidoreductase</keyword>
<name>A0A6A6I7M5_9PLEO</name>
<organism evidence="2 3">
    <name type="scientific">Trematosphaeria pertusa</name>
    <dbReference type="NCBI Taxonomy" id="390896"/>
    <lineage>
        <taxon>Eukaryota</taxon>
        <taxon>Fungi</taxon>
        <taxon>Dikarya</taxon>
        <taxon>Ascomycota</taxon>
        <taxon>Pezizomycotina</taxon>
        <taxon>Dothideomycetes</taxon>
        <taxon>Pleosporomycetidae</taxon>
        <taxon>Pleosporales</taxon>
        <taxon>Massarineae</taxon>
        <taxon>Trematosphaeriaceae</taxon>
        <taxon>Trematosphaeria</taxon>
    </lineage>
</organism>
<dbReference type="AlphaFoldDB" id="A0A6A6I7M5"/>
<evidence type="ECO:0008006" key="4">
    <source>
        <dbReference type="Google" id="ProtNLM"/>
    </source>
</evidence>
<dbReference type="OrthoDB" id="10004862at2759"/>
<evidence type="ECO:0000256" key="1">
    <source>
        <dbReference type="ARBA" id="ARBA00023002"/>
    </source>
</evidence>
<evidence type="ECO:0000313" key="3">
    <source>
        <dbReference type="Proteomes" id="UP000800094"/>
    </source>
</evidence>
<reference evidence="2" key="1">
    <citation type="journal article" date="2020" name="Stud. Mycol.">
        <title>101 Dothideomycetes genomes: a test case for predicting lifestyles and emergence of pathogens.</title>
        <authorList>
            <person name="Haridas S."/>
            <person name="Albert R."/>
            <person name="Binder M."/>
            <person name="Bloem J."/>
            <person name="Labutti K."/>
            <person name="Salamov A."/>
            <person name="Andreopoulos B."/>
            <person name="Baker S."/>
            <person name="Barry K."/>
            <person name="Bills G."/>
            <person name="Bluhm B."/>
            <person name="Cannon C."/>
            <person name="Castanera R."/>
            <person name="Culley D."/>
            <person name="Daum C."/>
            <person name="Ezra D."/>
            <person name="Gonzalez J."/>
            <person name="Henrissat B."/>
            <person name="Kuo A."/>
            <person name="Liang C."/>
            <person name="Lipzen A."/>
            <person name="Lutzoni F."/>
            <person name="Magnuson J."/>
            <person name="Mondo S."/>
            <person name="Nolan M."/>
            <person name="Ohm R."/>
            <person name="Pangilinan J."/>
            <person name="Park H.-J."/>
            <person name="Ramirez L."/>
            <person name="Alfaro M."/>
            <person name="Sun H."/>
            <person name="Tritt A."/>
            <person name="Yoshinaga Y."/>
            <person name="Zwiers L.-H."/>
            <person name="Turgeon B."/>
            <person name="Goodwin S."/>
            <person name="Spatafora J."/>
            <person name="Crous P."/>
            <person name="Grigoriev I."/>
        </authorList>
    </citation>
    <scope>NUCLEOTIDE SEQUENCE</scope>
    <source>
        <strain evidence="2">CBS 122368</strain>
    </source>
</reference>
<gene>
    <name evidence="2" type="ORF">BU26DRAFT_432064</name>
</gene>
<dbReference type="Proteomes" id="UP000800094">
    <property type="component" value="Unassembled WGS sequence"/>
</dbReference>
<keyword evidence="3" id="KW-1185">Reference proteome</keyword>
<dbReference type="PANTHER" id="PTHR35870:SF1">
    <property type="entry name" value="PROTEIN, PUTATIVE (AFU_ORTHOLOGUE AFUA_5G03330)-RELATED"/>
    <property type="match status" value="1"/>
</dbReference>